<dbReference type="GO" id="GO:0005759">
    <property type="term" value="C:mitochondrial matrix"/>
    <property type="evidence" value="ECO:0007669"/>
    <property type="project" value="TreeGrafter"/>
</dbReference>
<dbReference type="PANTHER" id="PTHR11739:SF8">
    <property type="entry name" value="CITRATE SYNTHASE, MITOCHONDRIAL"/>
    <property type="match status" value="1"/>
</dbReference>
<accession>Q4N4H4</accession>
<evidence type="ECO:0000256" key="2">
    <source>
        <dbReference type="ARBA" id="ARBA00022679"/>
    </source>
</evidence>
<organism evidence="4 5">
    <name type="scientific">Theileria parva</name>
    <name type="common">East coast fever infection agent</name>
    <dbReference type="NCBI Taxonomy" id="5875"/>
    <lineage>
        <taxon>Eukaryota</taxon>
        <taxon>Sar</taxon>
        <taxon>Alveolata</taxon>
        <taxon>Apicomplexa</taxon>
        <taxon>Aconoidasida</taxon>
        <taxon>Piroplasmida</taxon>
        <taxon>Theileriidae</taxon>
        <taxon>Theileria</taxon>
    </lineage>
</organism>
<dbReference type="InterPro" id="IPR019810">
    <property type="entry name" value="Citrate_synthase_AS"/>
</dbReference>
<dbReference type="OMA" id="YTVIFGI"/>
<dbReference type="PROSITE" id="PS00480">
    <property type="entry name" value="CITRATE_SYNTHASE"/>
    <property type="match status" value="1"/>
</dbReference>
<proteinExistence type="inferred from homology"/>
<dbReference type="Proteomes" id="UP000001949">
    <property type="component" value="Unassembled WGS sequence"/>
</dbReference>
<dbReference type="SUPFAM" id="SSF48256">
    <property type="entry name" value="Citrate synthase"/>
    <property type="match status" value="1"/>
</dbReference>
<dbReference type="InterPro" id="IPR016142">
    <property type="entry name" value="Citrate_synth-like_lrg_a-sub"/>
</dbReference>
<dbReference type="InterPro" id="IPR016143">
    <property type="entry name" value="Citrate_synth-like_sm_a-sub"/>
</dbReference>
<evidence type="ECO:0000313" key="4">
    <source>
        <dbReference type="EMBL" id="EAN32949.1"/>
    </source>
</evidence>
<evidence type="ECO:0000256" key="3">
    <source>
        <dbReference type="RuleBase" id="RU000441"/>
    </source>
</evidence>
<dbReference type="VEuPathDB" id="PiroplasmaDB:TpMuguga_02g00666"/>
<keyword evidence="5" id="KW-1185">Reference proteome</keyword>
<dbReference type="FunCoup" id="Q4N4H4">
    <property type="interactions" value="205"/>
</dbReference>
<dbReference type="KEGG" id="tpv:TP02_0666"/>
<keyword evidence="4" id="KW-0012">Acyltransferase</keyword>
<dbReference type="Gene3D" id="1.10.230.10">
    <property type="entry name" value="Cytochrome P450-Terp, domain 2"/>
    <property type="match status" value="1"/>
</dbReference>
<reference evidence="4 5" key="1">
    <citation type="journal article" date="2005" name="Science">
        <title>Genome sequence of Theileria parva, a bovine pathogen that transforms lymphocytes.</title>
        <authorList>
            <person name="Gardner M.J."/>
            <person name="Bishop R."/>
            <person name="Shah T."/>
            <person name="de Villiers E.P."/>
            <person name="Carlton J.M."/>
            <person name="Hall N."/>
            <person name="Ren Q."/>
            <person name="Paulsen I.T."/>
            <person name="Pain A."/>
            <person name="Berriman M."/>
            <person name="Wilson R.J.M."/>
            <person name="Sato S."/>
            <person name="Ralph S.A."/>
            <person name="Mann D.J."/>
            <person name="Xiong Z."/>
            <person name="Shallom S.J."/>
            <person name="Weidman J."/>
            <person name="Jiang L."/>
            <person name="Lynn J."/>
            <person name="Weaver B."/>
            <person name="Shoaibi A."/>
            <person name="Domingo A.R."/>
            <person name="Wasawo D."/>
            <person name="Crabtree J."/>
            <person name="Wortman J.R."/>
            <person name="Haas B."/>
            <person name="Angiuoli S.V."/>
            <person name="Creasy T.H."/>
            <person name="Lu C."/>
            <person name="Suh B."/>
            <person name="Silva J.C."/>
            <person name="Utterback T.R."/>
            <person name="Feldblyum T.V."/>
            <person name="Pertea M."/>
            <person name="Allen J."/>
            <person name="Nierman W.C."/>
            <person name="Taracha E.L.N."/>
            <person name="Salzberg S.L."/>
            <person name="White O.R."/>
            <person name="Fitzhugh H.A."/>
            <person name="Morzaria S."/>
            <person name="Venter J.C."/>
            <person name="Fraser C.M."/>
            <person name="Nene V."/>
        </authorList>
    </citation>
    <scope>NUCLEOTIDE SEQUENCE [LARGE SCALE GENOMIC DNA]</scope>
    <source>
        <strain evidence="4 5">Muguga</strain>
    </source>
</reference>
<dbReference type="Pfam" id="PF00285">
    <property type="entry name" value="Citrate_synt"/>
    <property type="match status" value="1"/>
</dbReference>
<dbReference type="Gene3D" id="1.10.580.10">
    <property type="entry name" value="Citrate Synthase, domain 1"/>
    <property type="match status" value="1"/>
</dbReference>
<evidence type="ECO:0000256" key="1">
    <source>
        <dbReference type="ARBA" id="ARBA00010566"/>
    </source>
</evidence>
<dbReference type="GO" id="GO:0006099">
    <property type="term" value="P:tricarboxylic acid cycle"/>
    <property type="evidence" value="ECO:0007669"/>
    <property type="project" value="TreeGrafter"/>
</dbReference>
<comment type="caution">
    <text evidence="4">The sequence shown here is derived from an EMBL/GenBank/DDBJ whole genome shotgun (WGS) entry which is preliminary data.</text>
</comment>
<dbReference type="PRINTS" id="PR00143">
    <property type="entry name" value="CITRTSNTHASE"/>
</dbReference>
<dbReference type="InterPro" id="IPR002020">
    <property type="entry name" value="Citrate_synthase"/>
</dbReference>
<comment type="similarity">
    <text evidence="1 3">Belongs to the citrate synthase family.</text>
</comment>
<dbReference type="STRING" id="5875.Q4N4H4"/>
<keyword evidence="2 3" id="KW-0808">Transferase</keyword>
<sequence>MKSKMVLRKSICNLSKYGKKNDELFSPVLNDYRVSDITNIFCRSIVSEASRGIEKPKEHHCKLRSNSFNRNNKYLSTHDHLVRPNSIRRSHSLSIDRKLRTSLIAVNELKTQDDQRTEKRPLDEAKYDLESPEQNNFDLRDFNTVINSHSLNPVNTLITKDYLIKTKISKNGLTRVNARDYSTNKAKMNKSDLLKRLRIGAFAPLGLGVLEGNALNSLSLKENSREKSDLGRSKVVERLMDKVERLVNVKREKVAELHNKYADCRLGEVTLSMLFSGLKDVPAMVTETSELDPFNGIRFRGLTVDEMLTALPGKNPDCPYTESVLWFLLTGEVPSPVDVDDLSYELYRRSTVPEHVYKVIDGFPTDAHPMTQYITAVSALQTESVFREAYFDKTYHKDTCWKLALEDCLNLFAKNVVLVGYIYRRSFIDENTKPADVQYNSSLDYAANLAHFLGNKTELFSDVMRLYLALHSDHEGGNVSAHASHLVGSALADPYFCFSSALCGLSGPLHGMANQECLVWIKKMLSDLEGKEVTVEAVKKYAEDTMARKQVIPGYGHAVLKVTDPRHTAFVRFALKHFPDDPLVKLLDTCLKAIPEVLKASGKVRNPNPNVDCSTGVLLSHFKVDQPQIFTVLFGLSRSMGILSQLVWARALRYPIERPKSLSLETVEKMCNSPES</sequence>
<dbReference type="NCBIfam" id="NF007128">
    <property type="entry name" value="PRK09569.1"/>
    <property type="match status" value="1"/>
</dbReference>
<dbReference type="PANTHER" id="PTHR11739">
    <property type="entry name" value="CITRATE SYNTHASE"/>
    <property type="match status" value="1"/>
</dbReference>
<gene>
    <name evidence="4" type="ordered locus">TP02_0666</name>
</gene>
<dbReference type="GeneID" id="3502050"/>
<dbReference type="AlphaFoldDB" id="Q4N4H4"/>
<dbReference type="GO" id="GO:0046912">
    <property type="term" value="F:acyltransferase activity, acyl groups converted into alkyl on transfer"/>
    <property type="evidence" value="ECO:0007669"/>
    <property type="project" value="InterPro"/>
</dbReference>
<protein>
    <recommendedName>
        <fullName evidence="3">Citrate synthase</fullName>
    </recommendedName>
</protein>
<name>Q4N4H4_THEPA</name>
<dbReference type="GO" id="GO:0005975">
    <property type="term" value="P:carbohydrate metabolic process"/>
    <property type="evidence" value="ECO:0007669"/>
    <property type="project" value="TreeGrafter"/>
</dbReference>
<dbReference type="EMBL" id="AAGK01000002">
    <property type="protein sequence ID" value="EAN32949.1"/>
    <property type="molecule type" value="Genomic_DNA"/>
</dbReference>
<dbReference type="InterPro" id="IPR036969">
    <property type="entry name" value="Citrate_synthase_sf"/>
</dbReference>
<dbReference type="eggNOG" id="KOG2617">
    <property type="taxonomic scope" value="Eukaryota"/>
</dbReference>
<evidence type="ECO:0000313" key="5">
    <source>
        <dbReference type="Proteomes" id="UP000001949"/>
    </source>
</evidence>
<dbReference type="InParanoid" id="Q4N4H4"/>